<keyword evidence="2" id="KW-0862">Zinc</keyword>
<dbReference type="Proteomes" id="UP000314986">
    <property type="component" value="Unassembled WGS sequence"/>
</dbReference>
<evidence type="ECO:0000313" key="5">
    <source>
        <dbReference type="Proteomes" id="UP000314986"/>
    </source>
</evidence>
<dbReference type="InterPro" id="IPR034027">
    <property type="entry name" value="Reprolysin_adamalysin"/>
</dbReference>
<dbReference type="GO" id="GO:0046872">
    <property type="term" value="F:metal ion binding"/>
    <property type="evidence" value="ECO:0007669"/>
    <property type="project" value="UniProtKB-KW"/>
</dbReference>
<name>A0A4W3GFY8_CALMI</name>
<evidence type="ECO:0000256" key="1">
    <source>
        <dbReference type="ARBA" id="ARBA00023157"/>
    </source>
</evidence>
<feature type="domain" description="Peptidase M12B" evidence="3">
    <location>
        <begin position="32"/>
        <end position="192"/>
    </location>
</feature>
<feature type="binding site" evidence="2">
    <location>
        <position position="132"/>
    </location>
    <ligand>
        <name>Zn(2+)</name>
        <dbReference type="ChEBI" id="CHEBI:29105"/>
        <note>catalytic</note>
    </ligand>
</feature>
<evidence type="ECO:0000313" key="4">
    <source>
        <dbReference type="Ensembl" id="ENSCMIP00000002298.1"/>
    </source>
</evidence>
<dbReference type="PANTHER" id="PTHR11905">
    <property type="entry name" value="ADAM A DISINTEGRIN AND METALLOPROTEASE DOMAIN"/>
    <property type="match status" value="1"/>
</dbReference>
<proteinExistence type="predicted"/>
<feature type="active site" evidence="2">
    <location>
        <position position="129"/>
    </location>
</feature>
<dbReference type="GO" id="GO:0006508">
    <property type="term" value="P:proteolysis"/>
    <property type="evidence" value="ECO:0007669"/>
    <property type="project" value="InterPro"/>
</dbReference>
<accession>A0A4W3GFY8</accession>
<dbReference type="Gene3D" id="3.40.390.10">
    <property type="entry name" value="Collagenase (Catalytic Domain)"/>
    <property type="match status" value="1"/>
</dbReference>
<feature type="binding site" evidence="2">
    <location>
        <position position="138"/>
    </location>
    <ligand>
        <name>Zn(2+)</name>
        <dbReference type="ChEBI" id="CHEBI:29105"/>
        <note>catalytic</note>
    </ligand>
</feature>
<dbReference type="GO" id="GO:0004222">
    <property type="term" value="F:metalloendopeptidase activity"/>
    <property type="evidence" value="ECO:0007669"/>
    <property type="project" value="InterPro"/>
</dbReference>
<dbReference type="SUPFAM" id="SSF55486">
    <property type="entry name" value="Metalloproteases ('zincins'), catalytic domain"/>
    <property type="match status" value="1"/>
</dbReference>
<dbReference type="InterPro" id="IPR024079">
    <property type="entry name" value="MetalloPept_cat_dom_sf"/>
</dbReference>
<dbReference type="Ensembl" id="ENSCMIT00000002381.1">
    <property type="protein sequence ID" value="ENSCMIP00000002298.1"/>
    <property type="gene ID" value="ENSCMIG00000001366.1"/>
</dbReference>
<feature type="binding site" evidence="2">
    <location>
        <position position="128"/>
    </location>
    <ligand>
        <name>Zn(2+)</name>
        <dbReference type="ChEBI" id="CHEBI:29105"/>
        <note>catalytic</note>
    </ligand>
</feature>
<dbReference type="AlphaFoldDB" id="A0A4W3GFY8"/>
<comment type="caution">
    <text evidence="2">Lacks conserved residue(s) required for the propagation of feature annotation.</text>
</comment>
<reference evidence="4" key="5">
    <citation type="submission" date="2025-09" db="UniProtKB">
        <authorList>
            <consortium name="Ensembl"/>
        </authorList>
    </citation>
    <scope>IDENTIFICATION</scope>
</reference>
<keyword evidence="5" id="KW-1185">Reference proteome</keyword>
<dbReference type="PANTHER" id="PTHR11905:SF258">
    <property type="entry name" value="PEPTIDASE M12B DOMAIN-CONTAINING PROTEIN"/>
    <property type="match status" value="1"/>
</dbReference>
<keyword evidence="2" id="KW-0479">Metal-binding</keyword>
<sequence length="207" mass="24153">KFVMRDVLISTLDLGLERYNNNLHLYSTRHALRLFQIYYSQLNIKIFLVGIEIWNKENKVPISYNSSIALRDFMRWSSTELLPRKHYDYAQLISEYSLGETYLAKMCTGDMSGGVVKVHRKVANYVTHEIGHNLGMPHDDKHSHCPAGQGTCLMSRYSRLWEIPMFSDSSKNHLNRFLTDKNKDISCLLDQPDNWIVSPKSSYCERR</sequence>
<feature type="disulfide bond" evidence="2">
    <location>
        <begin position="107"/>
        <end position="187"/>
    </location>
</feature>
<keyword evidence="1 2" id="KW-1015">Disulfide bond</keyword>
<organism evidence="4 5">
    <name type="scientific">Callorhinchus milii</name>
    <name type="common">Ghost shark</name>
    <dbReference type="NCBI Taxonomy" id="7868"/>
    <lineage>
        <taxon>Eukaryota</taxon>
        <taxon>Metazoa</taxon>
        <taxon>Chordata</taxon>
        <taxon>Craniata</taxon>
        <taxon>Vertebrata</taxon>
        <taxon>Chondrichthyes</taxon>
        <taxon>Holocephali</taxon>
        <taxon>Chimaeriformes</taxon>
        <taxon>Callorhinchidae</taxon>
        <taxon>Callorhinchus</taxon>
    </lineage>
</organism>
<dbReference type="CDD" id="cd04269">
    <property type="entry name" value="ZnMc_adamalysin_II_like"/>
    <property type="match status" value="1"/>
</dbReference>
<dbReference type="GeneTree" id="ENSGT00940000156716"/>
<reference evidence="5" key="2">
    <citation type="journal article" date="2007" name="PLoS Biol.">
        <title>Survey sequencing and comparative analysis of the elephant shark (Callorhinchus milii) genome.</title>
        <authorList>
            <person name="Venkatesh B."/>
            <person name="Kirkness E.F."/>
            <person name="Loh Y.H."/>
            <person name="Halpern A.L."/>
            <person name="Lee A.P."/>
            <person name="Johnson J."/>
            <person name="Dandona N."/>
            <person name="Viswanathan L.D."/>
            <person name="Tay A."/>
            <person name="Venter J.C."/>
            <person name="Strausberg R.L."/>
            <person name="Brenner S."/>
        </authorList>
    </citation>
    <scope>NUCLEOTIDE SEQUENCE [LARGE SCALE GENOMIC DNA]</scope>
</reference>
<reference evidence="5" key="3">
    <citation type="journal article" date="2014" name="Nature">
        <title>Elephant shark genome provides unique insights into gnathostome evolution.</title>
        <authorList>
            <consortium name="International Elephant Shark Genome Sequencing Consortium"/>
            <person name="Venkatesh B."/>
            <person name="Lee A.P."/>
            <person name="Ravi V."/>
            <person name="Maurya A.K."/>
            <person name="Lian M.M."/>
            <person name="Swann J.B."/>
            <person name="Ohta Y."/>
            <person name="Flajnik M.F."/>
            <person name="Sutoh Y."/>
            <person name="Kasahara M."/>
            <person name="Hoon S."/>
            <person name="Gangu V."/>
            <person name="Roy S.W."/>
            <person name="Irimia M."/>
            <person name="Korzh V."/>
            <person name="Kondrychyn I."/>
            <person name="Lim Z.W."/>
            <person name="Tay B.H."/>
            <person name="Tohari S."/>
            <person name="Kong K.W."/>
            <person name="Ho S."/>
            <person name="Lorente-Galdos B."/>
            <person name="Quilez J."/>
            <person name="Marques-Bonet T."/>
            <person name="Raney B.J."/>
            <person name="Ingham P.W."/>
            <person name="Tay A."/>
            <person name="Hillier L.W."/>
            <person name="Minx P."/>
            <person name="Boehm T."/>
            <person name="Wilson R.K."/>
            <person name="Brenner S."/>
            <person name="Warren W.C."/>
        </authorList>
    </citation>
    <scope>NUCLEOTIDE SEQUENCE [LARGE SCALE GENOMIC DNA]</scope>
</reference>
<dbReference type="InterPro" id="IPR001590">
    <property type="entry name" value="Peptidase_M12B"/>
</dbReference>
<protein>
    <recommendedName>
        <fullName evidence="3">Peptidase M12B domain-containing protein</fullName>
    </recommendedName>
</protein>
<reference evidence="4" key="4">
    <citation type="submission" date="2025-08" db="UniProtKB">
        <authorList>
            <consortium name="Ensembl"/>
        </authorList>
    </citation>
    <scope>IDENTIFICATION</scope>
</reference>
<evidence type="ECO:0000256" key="2">
    <source>
        <dbReference type="PROSITE-ProRule" id="PRU00276"/>
    </source>
</evidence>
<dbReference type="PROSITE" id="PS50215">
    <property type="entry name" value="ADAM_MEPRO"/>
    <property type="match status" value="1"/>
</dbReference>
<evidence type="ECO:0000259" key="3">
    <source>
        <dbReference type="PROSITE" id="PS50215"/>
    </source>
</evidence>
<reference evidence="5" key="1">
    <citation type="journal article" date="2006" name="Science">
        <title>Ancient noncoding elements conserved in the human genome.</title>
        <authorList>
            <person name="Venkatesh B."/>
            <person name="Kirkness E.F."/>
            <person name="Loh Y.H."/>
            <person name="Halpern A.L."/>
            <person name="Lee A.P."/>
            <person name="Johnson J."/>
            <person name="Dandona N."/>
            <person name="Viswanathan L.D."/>
            <person name="Tay A."/>
            <person name="Venter J.C."/>
            <person name="Strausberg R.L."/>
            <person name="Brenner S."/>
        </authorList>
    </citation>
    <scope>NUCLEOTIDE SEQUENCE [LARGE SCALE GENOMIC DNA]</scope>
</reference>
<dbReference type="Pfam" id="PF01421">
    <property type="entry name" value="Reprolysin"/>
    <property type="match status" value="1"/>
</dbReference>